<feature type="transmembrane region" description="Helical" evidence="5">
    <location>
        <begin position="256"/>
        <end position="276"/>
    </location>
</feature>
<dbReference type="Gene3D" id="1.20.1070.10">
    <property type="entry name" value="Rhodopsin 7-helix transmembrane proteins"/>
    <property type="match status" value="1"/>
</dbReference>
<dbReference type="EMBL" id="PDUG01000005">
    <property type="protein sequence ID" value="PIC23736.1"/>
    <property type="molecule type" value="Genomic_DNA"/>
</dbReference>
<dbReference type="GO" id="GO:0008528">
    <property type="term" value="F:G protein-coupled peptide receptor activity"/>
    <property type="evidence" value="ECO:0007669"/>
    <property type="project" value="InterPro"/>
</dbReference>
<keyword evidence="8" id="KW-1185">Reference proteome</keyword>
<feature type="transmembrane region" description="Helical" evidence="5">
    <location>
        <begin position="141"/>
        <end position="163"/>
    </location>
</feature>
<dbReference type="AlphaFoldDB" id="A0A2G5T9J0"/>
<dbReference type="PANTHER" id="PTHR47088:SF1">
    <property type="entry name" value="G-PROTEIN COUPLED RECEPTORS FAMILY 1 PROFILE DOMAIN-CONTAINING PROTEIN-RELATED"/>
    <property type="match status" value="1"/>
</dbReference>
<sequence length="355" mass="40087">MNKSLNEKLINFINGIAEHVFLVQFVISAIGLIMNIPHLLVLLHNSMRTSSTNSIMIGIAICDLIVLSENVYERVQGYWFFGSQNPCINEYNYWYMYSLLIGDVLLTVFERASFWLGVFLAFTRLVIMKMSGTTLKISKPLFGYLLILALVGLSSVHSAYYYGGYSIAQWGTWEPKKKCTGYPANYSEPTFYRNFADNENLFKIARRYQMINGVSRILVSVSYPILTILLIFEVRKSAKFASEALSKRNSEERHRTCRLILVMSIFYVIASAPAGISEYVQLFVKIKSNSILETLVGYGSIFISALFCLNASSHGIINFTMSSKYRKTVRKCLGLETRSTGSATFVSVSKSSSHI</sequence>
<dbReference type="InterPro" id="IPR019427">
    <property type="entry name" value="7TM_GPCR_serpentine_rcpt_Srw"/>
</dbReference>
<evidence type="ECO:0000313" key="8">
    <source>
        <dbReference type="Proteomes" id="UP000230233"/>
    </source>
</evidence>
<dbReference type="Pfam" id="PF10324">
    <property type="entry name" value="7TM_GPCR_Srw"/>
    <property type="match status" value="1"/>
</dbReference>
<proteinExistence type="predicted"/>
<keyword evidence="2 5" id="KW-0812">Transmembrane</keyword>
<comment type="subcellular location">
    <subcellularLocation>
        <location evidence="1">Membrane</location>
    </subcellularLocation>
</comment>
<dbReference type="STRING" id="1611254.A0A2G5T9J0"/>
<evidence type="ECO:0000259" key="6">
    <source>
        <dbReference type="PROSITE" id="PS50262"/>
    </source>
</evidence>
<evidence type="ECO:0000256" key="3">
    <source>
        <dbReference type="ARBA" id="ARBA00022989"/>
    </source>
</evidence>
<keyword evidence="3 5" id="KW-1133">Transmembrane helix</keyword>
<feature type="transmembrane region" description="Helical" evidence="5">
    <location>
        <begin position="217"/>
        <end position="235"/>
    </location>
</feature>
<name>A0A2G5T9J0_9PELO</name>
<evidence type="ECO:0000256" key="4">
    <source>
        <dbReference type="ARBA" id="ARBA00023136"/>
    </source>
</evidence>
<dbReference type="Proteomes" id="UP000230233">
    <property type="component" value="Chromosome V"/>
</dbReference>
<dbReference type="GO" id="GO:0016020">
    <property type="term" value="C:membrane"/>
    <property type="evidence" value="ECO:0007669"/>
    <property type="project" value="UniProtKB-SubCell"/>
</dbReference>
<dbReference type="OrthoDB" id="5865957at2759"/>
<evidence type="ECO:0000256" key="1">
    <source>
        <dbReference type="ARBA" id="ARBA00004370"/>
    </source>
</evidence>
<gene>
    <name evidence="7" type="primary">Cnig_chr_V.g17329</name>
    <name evidence="7" type="ORF">B9Z55_017329</name>
</gene>
<dbReference type="InterPro" id="IPR017452">
    <property type="entry name" value="GPCR_Rhodpsn_7TM"/>
</dbReference>
<accession>A0A2G5T9J0</accession>
<dbReference type="PROSITE" id="PS50262">
    <property type="entry name" value="G_PROTEIN_RECEP_F1_2"/>
    <property type="match status" value="1"/>
</dbReference>
<dbReference type="SUPFAM" id="SSF81321">
    <property type="entry name" value="Family A G protein-coupled receptor-like"/>
    <property type="match status" value="1"/>
</dbReference>
<organism evidence="7 8">
    <name type="scientific">Caenorhabditis nigoni</name>
    <dbReference type="NCBI Taxonomy" id="1611254"/>
    <lineage>
        <taxon>Eukaryota</taxon>
        <taxon>Metazoa</taxon>
        <taxon>Ecdysozoa</taxon>
        <taxon>Nematoda</taxon>
        <taxon>Chromadorea</taxon>
        <taxon>Rhabditida</taxon>
        <taxon>Rhabditina</taxon>
        <taxon>Rhabditomorpha</taxon>
        <taxon>Rhabditoidea</taxon>
        <taxon>Rhabditidae</taxon>
        <taxon>Peloderinae</taxon>
        <taxon>Caenorhabditis</taxon>
    </lineage>
</organism>
<protein>
    <recommendedName>
        <fullName evidence="6">G-protein coupled receptors family 1 profile domain-containing protein</fullName>
    </recommendedName>
</protein>
<reference evidence="8" key="1">
    <citation type="submission" date="2017-10" db="EMBL/GenBank/DDBJ databases">
        <title>Rapid genome shrinkage in a self-fertile nematode reveals novel sperm competition proteins.</title>
        <authorList>
            <person name="Yin D."/>
            <person name="Schwarz E.M."/>
            <person name="Thomas C.G."/>
            <person name="Felde R.L."/>
            <person name="Korf I.F."/>
            <person name="Cutter A.D."/>
            <person name="Schartner C.M."/>
            <person name="Ralston E.J."/>
            <person name="Meyer B.J."/>
            <person name="Haag E.S."/>
        </authorList>
    </citation>
    <scope>NUCLEOTIDE SEQUENCE [LARGE SCALE GENOMIC DNA]</scope>
    <source>
        <strain evidence="8">JU1422</strain>
    </source>
</reference>
<evidence type="ECO:0000313" key="7">
    <source>
        <dbReference type="EMBL" id="PIC23736.1"/>
    </source>
</evidence>
<feature type="domain" description="G-protein coupled receptors family 1 profile" evidence="6">
    <location>
        <begin position="34"/>
        <end position="318"/>
    </location>
</feature>
<feature type="transmembrane region" description="Helical" evidence="5">
    <location>
        <begin position="20"/>
        <end position="43"/>
    </location>
</feature>
<comment type="caution">
    <text evidence="7">The sequence shown here is derived from an EMBL/GenBank/DDBJ whole genome shotgun (WGS) entry which is preliminary data.</text>
</comment>
<feature type="transmembrane region" description="Helical" evidence="5">
    <location>
        <begin position="92"/>
        <end position="120"/>
    </location>
</feature>
<evidence type="ECO:0000256" key="2">
    <source>
        <dbReference type="ARBA" id="ARBA00022692"/>
    </source>
</evidence>
<evidence type="ECO:0000256" key="5">
    <source>
        <dbReference type="SAM" id="Phobius"/>
    </source>
</evidence>
<feature type="transmembrane region" description="Helical" evidence="5">
    <location>
        <begin position="296"/>
        <end position="321"/>
    </location>
</feature>
<dbReference type="PANTHER" id="PTHR47088">
    <property type="entry name" value="SERPENTINE RECEPTOR, CLASS W"/>
    <property type="match status" value="1"/>
</dbReference>
<keyword evidence="4 5" id="KW-0472">Membrane</keyword>